<dbReference type="RefSeq" id="WP_397091272.1">
    <property type="nucleotide sequence ID" value="NZ_JBITGY010000018.1"/>
</dbReference>
<keyword evidence="1" id="KW-1133">Transmembrane helix</keyword>
<feature type="transmembrane region" description="Helical" evidence="1">
    <location>
        <begin position="163"/>
        <end position="186"/>
    </location>
</feature>
<sequence length="285" mass="30309">MSTEIYDIGYRHYDGPRLGSGHTNRALIVHSLRGVFGLGRAARSKIVPFMLAVIMVLPAVVTIAMMALLKERDLAYSAYTVIMQPVVAIFMAAQAPTQVGPDLRYRVLPLYMSRPVSVLSYVGAKVVAMTVALFLIVAVPLVLMFAGELLVDMPGPPATGEFLGALTTALVLAILLATVSLAIASLTPRRGLGVASVSAVYLLSLAAVPVIYGTLLSMNETALAKWAWLLNPFWLVDAVQVWLFNSTPSSEGGYPAGPVPALLTLAFIAIGLGVLALRYRKAAAQ</sequence>
<evidence type="ECO:0000313" key="2">
    <source>
        <dbReference type="EMBL" id="MFI6505218.1"/>
    </source>
</evidence>
<reference evidence="2 3" key="1">
    <citation type="submission" date="2024-10" db="EMBL/GenBank/DDBJ databases">
        <title>The Natural Products Discovery Center: Release of the First 8490 Sequenced Strains for Exploring Actinobacteria Biosynthetic Diversity.</title>
        <authorList>
            <person name="Kalkreuter E."/>
            <person name="Kautsar S.A."/>
            <person name="Yang D."/>
            <person name="Bader C.D."/>
            <person name="Teijaro C.N."/>
            <person name="Fluegel L."/>
            <person name="Davis C.M."/>
            <person name="Simpson J.R."/>
            <person name="Lauterbach L."/>
            <person name="Steele A.D."/>
            <person name="Gui C."/>
            <person name="Meng S."/>
            <person name="Li G."/>
            <person name="Viehrig K."/>
            <person name="Ye F."/>
            <person name="Su P."/>
            <person name="Kiefer A.F."/>
            <person name="Nichols A."/>
            <person name="Cepeda A.J."/>
            <person name="Yan W."/>
            <person name="Fan B."/>
            <person name="Jiang Y."/>
            <person name="Adhikari A."/>
            <person name="Zheng C.-J."/>
            <person name="Schuster L."/>
            <person name="Cowan T.M."/>
            <person name="Smanski M.J."/>
            <person name="Chevrette M.G."/>
            <person name="De Carvalho L.P.S."/>
            <person name="Shen B."/>
        </authorList>
    </citation>
    <scope>NUCLEOTIDE SEQUENCE [LARGE SCALE GENOMIC DNA]</scope>
    <source>
        <strain evidence="2 3">NPDC050545</strain>
    </source>
</reference>
<proteinExistence type="predicted"/>
<dbReference type="EMBL" id="JBITGY010000018">
    <property type="protein sequence ID" value="MFI6505218.1"/>
    <property type="molecule type" value="Genomic_DNA"/>
</dbReference>
<name>A0ABW7ZCP7_9ACTN</name>
<feature type="transmembrane region" description="Helical" evidence="1">
    <location>
        <begin position="126"/>
        <end position="151"/>
    </location>
</feature>
<keyword evidence="1" id="KW-0472">Membrane</keyword>
<comment type="caution">
    <text evidence="2">The sequence shown here is derived from an EMBL/GenBank/DDBJ whole genome shotgun (WGS) entry which is preliminary data.</text>
</comment>
<evidence type="ECO:0000313" key="3">
    <source>
        <dbReference type="Proteomes" id="UP001612741"/>
    </source>
</evidence>
<gene>
    <name evidence="2" type="ORF">ACIBG2_48110</name>
</gene>
<feature type="transmembrane region" description="Helical" evidence="1">
    <location>
        <begin position="192"/>
        <end position="214"/>
    </location>
</feature>
<evidence type="ECO:0000256" key="1">
    <source>
        <dbReference type="SAM" id="Phobius"/>
    </source>
</evidence>
<feature type="transmembrane region" description="Helical" evidence="1">
    <location>
        <begin position="76"/>
        <end position="95"/>
    </location>
</feature>
<protein>
    <submittedName>
        <fullName evidence="2">ABC transporter permease</fullName>
    </submittedName>
</protein>
<dbReference type="Proteomes" id="UP001612741">
    <property type="component" value="Unassembled WGS sequence"/>
</dbReference>
<feature type="transmembrane region" description="Helical" evidence="1">
    <location>
        <begin position="46"/>
        <end position="69"/>
    </location>
</feature>
<keyword evidence="3" id="KW-1185">Reference proteome</keyword>
<feature type="transmembrane region" description="Helical" evidence="1">
    <location>
        <begin position="256"/>
        <end position="277"/>
    </location>
</feature>
<organism evidence="2 3">
    <name type="scientific">Nonomuraea typhae</name>
    <dbReference type="NCBI Taxonomy" id="2603600"/>
    <lineage>
        <taxon>Bacteria</taxon>
        <taxon>Bacillati</taxon>
        <taxon>Actinomycetota</taxon>
        <taxon>Actinomycetes</taxon>
        <taxon>Streptosporangiales</taxon>
        <taxon>Streptosporangiaceae</taxon>
        <taxon>Nonomuraea</taxon>
    </lineage>
</organism>
<accession>A0ABW7ZCP7</accession>
<feature type="transmembrane region" description="Helical" evidence="1">
    <location>
        <begin position="226"/>
        <end position="244"/>
    </location>
</feature>
<keyword evidence="1" id="KW-0812">Transmembrane</keyword>